<dbReference type="STRING" id="53326.A0A016V8B8"/>
<gene>
    <name evidence="1" type="primary">Acey_s0014.g2207</name>
    <name evidence="1" type="ORF">Y032_0014g2207</name>
</gene>
<evidence type="ECO:0000313" key="2">
    <source>
        <dbReference type="Proteomes" id="UP000024635"/>
    </source>
</evidence>
<accession>A0A016V8B8</accession>
<organism evidence="1 2">
    <name type="scientific">Ancylostoma ceylanicum</name>
    <dbReference type="NCBI Taxonomy" id="53326"/>
    <lineage>
        <taxon>Eukaryota</taxon>
        <taxon>Metazoa</taxon>
        <taxon>Ecdysozoa</taxon>
        <taxon>Nematoda</taxon>
        <taxon>Chromadorea</taxon>
        <taxon>Rhabditida</taxon>
        <taxon>Rhabditina</taxon>
        <taxon>Rhabditomorpha</taxon>
        <taxon>Strongyloidea</taxon>
        <taxon>Ancylostomatidae</taxon>
        <taxon>Ancylostomatinae</taxon>
        <taxon>Ancylostoma</taxon>
    </lineage>
</organism>
<dbReference type="OrthoDB" id="5870320at2759"/>
<dbReference type="SUPFAM" id="SSF55550">
    <property type="entry name" value="SH2 domain"/>
    <property type="match status" value="1"/>
</dbReference>
<proteinExistence type="predicted"/>
<sequence length="198" mass="22536">MNANEVLSNKNNFLDVNIVEYGLLVILSMTTSRISCRSPTSHSKDDRTVVDPWLVKADFYHGYLPREDIVYLLKKHGDFLVRTSELDTSRQQTRPKKKETVISVLMDPEGKFEETPSTESRHDMVCRSLQDGHHNKIMMNCKGTDSSSFHCSPYPLETEFDQFLFLPAKITLSNKAVEEVPPMLRVSLDIAGDCSGRH</sequence>
<name>A0A016V8B8_9BILA</name>
<dbReference type="EMBL" id="JARK01001350">
    <property type="protein sequence ID" value="EYC23904.1"/>
    <property type="molecule type" value="Genomic_DNA"/>
</dbReference>
<protein>
    <recommendedName>
        <fullName evidence="3">SH2 domain-containing protein</fullName>
    </recommendedName>
</protein>
<dbReference type="InterPro" id="IPR036860">
    <property type="entry name" value="SH2_dom_sf"/>
</dbReference>
<evidence type="ECO:0000313" key="1">
    <source>
        <dbReference type="EMBL" id="EYC23904.1"/>
    </source>
</evidence>
<reference evidence="2" key="1">
    <citation type="journal article" date="2015" name="Nat. Genet.">
        <title>The genome and transcriptome of the zoonotic hookworm Ancylostoma ceylanicum identify infection-specific gene families.</title>
        <authorList>
            <person name="Schwarz E.M."/>
            <person name="Hu Y."/>
            <person name="Antoshechkin I."/>
            <person name="Miller M.M."/>
            <person name="Sternberg P.W."/>
            <person name="Aroian R.V."/>
        </authorList>
    </citation>
    <scope>NUCLEOTIDE SEQUENCE</scope>
    <source>
        <strain evidence="2">HY135</strain>
    </source>
</reference>
<dbReference type="Gene3D" id="3.30.505.10">
    <property type="entry name" value="SH2 domain"/>
    <property type="match status" value="1"/>
</dbReference>
<comment type="caution">
    <text evidence="1">The sequence shown here is derived from an EMBL/GenBank/DDBJ whole genome shotgun (WGS) entry which is preliminary data.</text>
</comment>
<dbReference type="Proteomes" id="UP000024635">
    <property type="component" value="Unassembled WGS sequence"/>
</dbReference>
<evidence type="ECO:0008006" key="3">
    <source>
        <dbReference type="Google" id="ProtNLM"/>
    </source>
</evidence>
<dbReference type="AlphaFoldDB" id="A0A016V8B8"/>
<keyword evidence="2" id="KW-1185">Reference proteome</keyword>